<comment type="caution">
    <text evidence="1">The sequence shown here is derived from an EMBL/GenBank/DDBJ whole genome shotgun (WGS) entry which is preliminary data.</text>
</comment>
<evidence type="ECO:0000313" key="2">
    <source>
        <dbReference type="Proteomes" id="UP001596190"/>
    </source>
</evidence>
<name>A0ABW1T6H6_9LACO</name>
<dbReference type="Proteomes" id="UP001596190">
    <property type="component" value="Unassembled WGS sequence"/>
</dbReference>
<sequence length="210" mass="24558">MADKQLQTFSNNKLLVVTQYYQEQLQLTNRAILTIINYEPTTESQFFAGKANHVAYEQVAQTLKMIFQSLAQHPFNVADYLQQLRTLPPHNIFLRNRYAFWFSNFVNAGGTENDLIQDAKMNGTDILEQIVWSGNYLITIKSVAHLKTQAKQIVDLSANEYRVVRNIMHQFSTASRLFYVNFDQLYQTRTILKSAELQPYWNQTIQFKKM</sequence>
<protein>
    <submittedName>
        <fullName evidence="1">Uncharacterized protein</fullName>
    </submittedName>
</protein>
<gene>
    <name evidence="1" type="ORF">ACFP1H_03465</name>
</gene>
<accession>A0ABW1T6H6</accession>
<keyword evidence="2" id="KW-1185">Reference proteome</keyword>
<organism evidence="1 2">
    <name type="scientific">Secundilactobacillus hailunensis</name>
    <dbReference type="NCBI Taxonomy" id="2559923"/>
    <lineage>
        <taxon>Bacteria</taxon>
        <taxon>Bacillati</taxon>
        <taxon>Bacillota</taxon>
        <taxon>Bacilli</taxon>
        <taxon>Lactobacillales</taxon>
        <taxon>Lactobacillaceae</taxon>
        <taxon>Secundilactobacillus</taxon>
    </lineage>
</organism>
<evidence type="ECO:0000313" key="1">
    <source>
        <dbReference type="EMBL" id="MFC6253654.1"/>
    </source>
</evidence>
<dbReference type="EMBL" id="JBHSSA010000032">
    <property type="protein sequence ID" value="MFC6253654.1"/>
    <property type="molecule type" value="Genomic_DNA"/>
</dbReference>
<reference evidence="2" key="1">
    <citation type="journal article" date="2019" name="Int. J. Syst. Evol. Microbiol.">
        <title>The Global Catalogue of Microorganisms (GCM) 10K type strain sequencing project: providing services to taxonomists for standard genome sequencing and annotation.</title>
        <authorList>
            <consortium name="The Broad Institute Genomics Platform"/>
            <consortium name="The Broad Institute Genome Sequencing Center for Infectious Disease"/>
            <person name="Wu L."/>
            <person name="Ma J."/>
        </authorList>
    </citation>
    <scope>NUCLEOTIDE SEQUENCE [LARGE SCALE GENOMIC DNA]</scope>
    <source>
        <strain evidence="2">CCM 8950</strain>
    </source>
</reference>
<dbReference type="RefSeq" id="WP_137630650.1">
    <property type="nucleotide sequence ID" value="NZ_BJDO01000012.1"/>
</dbReference>
<proteinExistence type="predicted"/>